<dbReference type="AlphaFoldDB" id="A0AAF1BJT8"/>
<accession>A0AAF1BJT8</accession>
<dbReference type="EMBL" id="CP086717">
    <property type="protein sequence ID" value="WOO83112.1"/>
    <property type="molecule type" value="Genomic_DNA"/>
</dbReference>
<dbReference type="RefSeq" id="XP_062629144.1">
    <property type="nucleotide sequence ID" value="XM_062773160.1"/>
</dbReference>
<name>A0AAF1BJT8_9TREE</name>
<sequence length="361" mass="41330">MSPHLPPPYIPTHQHPVKPGNFFPAGTNVILFKSNDGELFKFSLALLAQHSPHFNEYMTPRVLNSFLSLKTHLPVNVASITLRLVFRLMTPLNDSRRWNDQVLWPNDNTAGEIAYFIMQFKMPTVGRMLLSRADRNGARWRAMAYFLVCVTTGEPYDDAISAMLKYGLNKKDAYKDIRETWAERLCGHIPVAYARELLELEKAHTTWVTRLEAFQRDLTHQITQTACPLCQYKPSADPPAEGHQHDHAEHVPLQLTGNTHHLLEQGPDGLFAAVWHFIEKDTMPWDELQVRQWATASNLGPLILPIVVEPLLALTQFIKPPDYLDPLTVQRSVWKVRSTVDDEGYPVPSFAEWENPRRKNT</sequence>
<dbReference type="Proteomes" id="UP000827549">
    <property type="component" value="Chromosome 4"/>
</dbReference>
<keyword evidence="2" id="KW-1185">Reference proteome</keyword>
<evidence type="ECO:0008006" key="3">
    <source>
        <dbReference type="Google" id="ProtNLM"/>
    </source>
</evidence>
<evidence type="ECO:0000313" key="2">
    <source>
        <dbReference type="Proteomes" id="UP000827549"/>
    </source>
</evidence>
<organism evidence="1 2">
    <name type="scientific">Vanrija pseudolonga</name>
    <dbReference type="NCBI Taxonomy" id="143232"/>
    <lineage>
        <taxon>Eukaryota</taxon>
        <taxon>Fungi</taxon>
        <taxon>Dikarya</taxon>
        <taxon>Basidiomycota</taxon>
        <taxon>Agaricomycotina</taxon>
        <taxon>Tremellomycetes</taxon>
        <taxon>Trichosporonales</taxon>
        <taxon>Trichosporonaceae</taxon>
        <taxon>Vanrija</taxon>
    </lineage>
</organism>
<proteinExistence type="predicted"/>
<gene>
    <name evidence="1" type="ORF">LOC62_04G006593</name>
</gene>
<dbReference type="GeneID" id="87809815"/>
<reference evidence="1" key="1">
    <citation type="submission" date="2023-10" db="EMBL/GenBank/DDBJ databases">
        <authorList>
            <person name="Noh H."/>
        </authorList>
    </citation>
    <scope>NUCLEOTIDE SEQUENCE</scope>
    <source>
        <strain evidence="1">DUCC4014</strain>
    </source>
</reference>
<evidence type="ECO:0000313" key="1">
    <source>
        <dbReference type="EMBL" id="WOO83112.1"/>
    </source>
</evidence>
<protein>
    <recommendedName>
        <fullName evidence="3">BTB domain-containing protein</fullName>
    </recommendedName>
</protein>